<evidence type="ECO:0000256" key="5">
    <source>
        <dbReference type="ARBA" id="ARBA00023125"/>
    </source>
</evidence>
<evidence type="ECO:0000256" key="7">
    <source>
        <dbReference type="ARBA" id="ARBA00044550"/>
    </source>
</evidence>
<keyword evidence="1" id="KW-0547">Nucleotide-binding</keyword>
<feature type="domain" description="Helicase C-terminal" evidence="9">
    <location>
        <begin position="213"/>
        <end position="370"/>
    </location>
</feature>
<dbReference type="Pfam" id="PF00271">
    <property type="entry name" value="Helicase_C"/>
    <property type="match status" value="1"/>
</dbReference>
<dbReference type="PANTHER" id="PTHR13710:SF84">
    <property type="entry name" value="ATP-DEPENDENT DNA HELICASE RECS-RELATED"/>
    <property type="match status" value="1"/>
</dbReference>
<evidence type="ECO:0000256" key="3">
    <source>
        <dbReference type="ARBA" id="ARBA00022806"/>
    </source>
</evidence>
<evidence type="ECO:0000259" key="9">
    <source>
        <dbReference type="PROSITE" id="PS51194"/>
    </source>
</evidence>
<dbReference type="InterPro" id="IPR032284">
    <property type="entry name" value="RecQ_Zn-bd"/>
</dbReference>
<keyword evidence="3 10" id="KW-0347">Helicase</keyword>
<dbReference type="Pfam" id="PF00270">
    <property type="entry name" value="DEAD"/>
    <property type="match status" value="1"/>
</dbReference>
<dbReference type="SMART" id="SM00487">
    <property type="entry name" value="DEXDc"/>
    <property type="match status" value="1"/>
</dbReference>
<dbReference type="SMART" id="SM00490">
    <property type="entry name" value="HELICc"/>
    <property type="match status" value="1"/>
</dbReference>
<keyword evidence="5" id="KW-0238">DNA-binding</keyword>
<evidence type="ECO:0000256" key="4">
    <source>
        <dbReference type="ARBA" id="ARBA00022840"/>
    </source>
</evidence>
<dbReference type="InterPro" id="IPR027417">
    <property type="entry name" value="P-loop_NTPase"/>
</dbReference>
<dbReference type="CDD" id="cd17920">
    <property type="entry name" value="DEXHc_RecQ"/>
    <property type="match status" value="1"/>
</dbReference>
<dbReference type="GO" id="GO:0004386">
    <property type="term" value="F:helicase activity"/>
    <property type="evidence" value="ECO:0007669"/>
    <property type="project" value="UniProtKB-KW"/>
</dbReference>
<keyword evidence="4" id="KW-0067">ATP-binding</keyword>
<dbReference type="InterPro" id="IPR004589">
    <property type="entry name" value="DNA_helicase_ATP-dep_RecQ"/>
</dbReference>
<evidence type="ECO:0000313" key="10">
    <source>
        <dbReference type="EMBL" id="MCU5745470.1"/>
    </source>
</evidence>
<dbReference type="InterPro" id="IPR014001">
    <property type="entry name" value="Helicase_ATP-bd"/>
</dbReference>
<dbReference type="SUPFAM" id="SSF52540">
    <property type="entry name" value="P-loop containing nucleoside triphosphate hydrolases"/>
    <property type="match status" value="1"/>
</dbReference>
<dbReference type="Gene3D" id="3.40.50.300">
    <property type="entry name" value="P-loop containing nucleotide triphosphate hydrolases"/>
    <property type="match status" value="2"/>
</dbReference>
<proteinExistence type="predicted"/>
<evidence type="ECO:0000256" key="1">
    <source>
        <dbReference type="ARBA" id="ARBA00022741"/>
    </source>
</evidence>
<protein>
    <recommendedName>
        <fullName evidence="6">ATP-dependent DNA helicase RecQ</fullName>
    </recommendedName>
    <alternativeName>
        <fullName evidence="7">DNA 3'-5' helicase RecQ</fullName>
    </alternativeName>
</protein>
<dbReference type="PROSITE" id="PS00690">
    <property type="entry name" value="DEAH_ATP_HELICASE"/>
    <property type="match status" value="1"/>
</dbReference>
<dbReference type="NCBIfam" id="TIGR00614">
    <property type="entry name" value="recQ_fam"/>
    <property type="match status" value="1"/>
</dbReference>
<gene>
    <name evidence="10" type="ORF">N9R04_01875</name>
</gene>
<reference evidence="10 11" key="1">
    <citation type="journal article" date="2023" name="Int. J. Syst. Evol. Microbiol.">
        <title>Streptococcus sciuri sp. nov., Staphylococcus marylandisciuri sp. nov. and Staphylococcus americanisciuri sp. nov., isolated from faeces of eastern grey squirrel (Sciurus carolinensis).</title>
        <authorList>
            <person name="Volokhov D.V."/>
            <person name="Zagorodnyaya T.A."/>
            <person name="Furtak V.A."/>
            <person name="Nattanmai G."/>
            <person name="Randall L."/>
            <person name="Jose S."/>
            <person name="Gao Y."/>
            <person name="Eisenberg T."/>
            <person name="Delmonte P."/>
            <person name="Blom J."/>
            <person name="Mitchell K.K."/>
        </authorList>
    </citation>
    <scope>NUCLEOTIDE SEQUENCE [LARGE SCALE GENOMIC DNA]</scope>
    <source>
        <strain evidence="10 11">SQ8-PEA</strain>
    </source>
</reference>
<feature type="domain" description="Helicase ATP-binding" evidence="8">
    <location>
        <begin position="23"/>
        <end position="190"/>
    </location>
</feature>
<dbReference type="PANTHER" id="PTHR13710">
    <property type="entry name" value="DNA HELICASE RECQ FAMILY MEMBER"/>
    <property type="match status" value="1"/>
</dbReference>
<dbReference type="PROSITE" id="PS51192">
    <property type="entry name" value="HELICASE_ATP_BIND_1"/>
    <property type="match status" value="1"/>
</dbReference>
<organism evidence="10 11">
    <name type="scientific">Staphylococcus marylandisciuri</name>
    <dbReference type="NCBI Taxonomy" id="2981529"/>
    <lineage>
        <taxon>Bacteria</taxon>
        <taxon>Bacillati</taxon>
        <taxon>Bacillota</taxon>
        <taxon>Bacilli</taxon>
        <taxon>Bacillales</taxon>
        <taxon>Staphylococcaceae</taxon>
        <taxon>Staphylococcus</taxon>
    </lineage>
</organism>
<accession>A0ABT2QNB8</accession>
<dbReference type="Proteomes" id="UP001209553">
    <property type="component" value="Unassembled WGS sequence"/>
</dbReference>
<evidence type="ECO:0000313" key="11">
    <source>
        <dbReference type="Proteomes" id="UP001209553"/>
    </source>
</evidence>
<dbReference type="PROSITE" id="PS51194">
    <property type="entry name" value="HELICASE_CTER"/>
    <property type="match status" value="1"/>
</dbReference>
<comment type="caution">
    <text evidence="10">The sequence shown here is derived from an EMBL/GenBank/DDBJ whole genome shotgun (WGS) entry which is preliminary data.</text>
</comment>
<dbReference type="InterPro" id="IPR001650">
    <property type="entry name" value="Helicase_C-like"/>
</dbReference>
<sequence length="462" mass="53475">MLHRALKQYFGFDSFKEGQQEVIERVLNNEDTLGILPTGSGKSLCYQLPTYINEKATLIISPLISLMDDQVAQLKANGEYRVSYIHSGMDEKERYYNIKALKSSRFIFLSPEFILQPNNIKLIQHLNFGLIVLDEAHCLTEWGYDFRPHYALVGKITKHFNNTTILALTATAPPTLEHDLNYILSTQFSLVRTSMNRPNISLSHKNLASDEEKIDWLLKFIERSGSTIIYVSSKKKCYELAKSIYQKGYLTGIYHGDMSYQERQTVQEQFINNTISIIVATSAFGMGVNKPDVRTIIHFHLPTSPSNYLQEIGRAGRDGKYSQAISLYQPDDTSLLETLLFTDAIKEEDIKLYKYGQLLDEYKLNILDTLSSHYRLDQLVSIFKQAYLRKKEGFHRILGYKDLTTCRRVYLLNYFNEGLEEEFSRCCDNDSELPSLKITNKKKVKRKQNYKEKLEQLFNTNK</sequence>
<keyword evidence="11" id="KW-1185">Reference proteome</keyword>
<keyword evidence="2" id="KW-0378">Hydrolase</keyword>
<dbReference type="EMBL" id="JAOPKZ010000003">
    <property type="protein sequence ID" value="MCU5745470.1"/>
    <property type="molecule type" value="Genomic_DNA"/>
</dbReference>
<evidence type="ECO:0000256" key="2">
    <source>
        <dbReference type="ARBA" id="ARBA00022801"/>
    </source>
</evidence>
<dbReference type="InterPro" id="IPR011545">
    <property type="entry name" value="DEAD/DEAH_box_helicase_dom"/>
</dbReference>
<name>A0ABT2QNB8_9STAP</name>
<dbReference type="InterPro" id="IPR002464">
    <property type="entry name" value="DNA/RNA_helicase_DEAH_CS"/>
</dbReference>
<evidence type="ECO:0000259" key="8">
    <source>
        <dbReference type="PROSITE" id="PS51192"/>
    </source>
</evidence>
<dbReference type="RefSeq" id="WP_262854526.1">
    <property type="nucleotide sequence ID" value="NZ_JAOPKZ010000003.1"/>
</dbReference>
<evidence type="ECO:0000256" key="6">
    <source>
        <dbReference type="ARBA" id="ARBA00044535"/>
    </source>
</evidence>
<dbReference type="Pfam" id="PF16124">
    <property type="entry name" value="RecQ_Zn_bind"/>
    <property type="match status" value="1"/>
</dbReference>